<evidence type="ECO:0000313" key="3">
    <source>
        <dbReference type="Proteomes" id="UP000226431"/>
    </source>
</evidence>
<accession>A0A2C5YYD8</accession>
<gene>
    <name evidence="2" type="ORF">CDD80_4273</name>
</gene>
<evidence type="ECO:0000313" key="2">
    <source>
        <dbReference type="EMBL" id="PHH72776.1"/>
    </source>
</evidence>
<keyword evidence="3" id="KW-1185">Reference proteome</keyword>
<dbReference type="AlphaFoldDB" id="A0A2C5YYD8"/>
<proteinExistence type="predicted"/>
<name>A0A2C5YYD8_9HYPO</name>
<evidence type="ECO:0000256" key="1">
    <source>
        <dbReference type="SAM" id="MobiDB-lite"/>
    </source>
</evidence>
<dbReference type="EMBL" id="NJES01000394">
    <property type="protein sequence ID" value="PHH72776.1"/>
    <property type="molecule type" value="Genomic_DNA"/>
</dbReference>
<organism evidence="2 3">
    <name type="scientific">Ophiocordyceps camponoti-rufipedis</name>
    <dbReference type="NCBI Taxonomy" id="2004952"/>
    <lineage>
        <taxon>Eukaryota</taxon>
        <taxon>Fungi</taxon>
        <taxon>Dikarya</taxon>
        <taxon>Ascomycota</taxon>
        <taxon>Pezizomycotina</taxon>
        <taxon>Sordariomycetes</taxon>
        <taxon>Hypocreomycetidae</taxon>
        <taxon>Hypocreales</taxon>
        <taxon>Ophiocordycipitaceae</taxon>
        <taxon>Ophiocordyceps</taxon>
    </lineage>
</organism>
<comment type="caution">
    <text evidence="2">The sequence shown here is derived from an EMBL/GenBank/DDBJ whole genome shotgun (WGS) entry which is preliminary data.</text>
</comment>
<sequence length="224" mass="25764">MDKWDEFISDPVEEAKEAWFREYMVRLRHKMNQWSLACAEAPPPPTADQKEIDSGCSGYRLEDLSTHDSWRCLTDCQMQKLRDRPWTESLDGHVYACLCPVPHKSCRPAPQAATTDDKMQTRAMRRRHRTLDDTEQKLSAQAQGERRNRAVDKHQRLRVGDEATGVRWSPRLAGLVPEYDLYGNKAEKTNSVVLSAHPLDSVSIPWLLGKKYYPQKMPDALKAV</sequence>
<feature type="region of interest" description="Disordered" evidence="1">
    <location>
        <begin position="126"/>
        <end position="152"/>
    </location>
</feature>
<dbReference type="Proteomes" id="UP000226431">
    <property type="component" value="Unassembled WGS sequence"/>
</dbReference>
<reference evidence="2 3" key="1">
    <citation type="submission" date="2017-06" db="EMBL/GenBank/DDBJ databases">
        <title>Ant-infecting Ophiocordyceps genomes reveal a high diversity of potential behavioral manipulation genes and a possible major role for enterotoxins.</title>
        <authorList>
            <person name="De Bekker C."/>
            <person name="Evans H.C."/>
            <person name="Brachmann A."/>
            <person name="Hughes D.P."/>
        </authorList>
    </citation>
    <scope>NUCLEOTIDE SEQUENCE [LARGE SCALE GENOMIC DNA]</scope>
    <source>
        <strain evidence="2 3">Map16</strain>
    </source>
</reference>
<protein>
    <submittedName>
        <fullName evidence="2">Uncharacterized protein</fullName>
    </submittedName>
</protein>